<dbReference type="Proteomes" id="UP001241377">
    <property type="component" value="Unassembled WGS sequence"/>
</dbReference>
<evidence type="ECO:0000313" key="1">
    <source>
        <dbReference type="EMBL" id="KAJ9101478.1"/>
    </source>
</evidence>
<protein>
    <submittedName>
        <fullName evidence="1">Uncharacterized protein</fullName>
    </submittedName>
</protein>
<keyword evidence="2" id="KW-1185">Reference proteome</keyword>
<sequence>MPSVSVHSQPEAQRNTPVKAASSGCYDNNSNVSVTERFCDPHLEKSIEIWQSFRKREKLSEDEPLPPDARELTPAQRWLERNEGEVKAFDEYNTHPLEDKGSDSGYHDNRSEFSVTGPSSDPRLEQNIELWKMFRKTERNEDDPLPLERREMSPAQRLLEKHEGEVKAFDEYNSFIHHLFSVL</sequence>
<organism evidence="1 2">
    <name type="scientific">Naganishia cerealis</name>
    <dbReference type="NCBI Taxonomy" id="610337"/>
    <lineage>
        <taxon>Eukaryota</taxon>
        <taxon>Fungi</taxon>
        <taxon>Dikarya</taxon>
        <taxon>Basidiomycota</taxon>
        <taxon>Agaricomycotina</taxon>
        <taxon>Tremellomycetes</taxon>
        <taxon>Filobasidiales</taxon>
        <taxon>Filobasidiaceae</taxon>
        <taxon>Naganishia</taxon>
    </lineage>
</organism>
<evidence type="ECO:0000313" key="2">
    <source>
        <dbReference type="Proteomes" id="UP001241377"/>
    </source>
</evidence>
<reference evidence="1" key="1">
    <citation type="submission" date="2023-04" db="EMBL/GenBank/DDBJ databases">
        <title>Draft Genome sequencing of Naganishia species isolated from polar environments using Oxford Nanopore Technology.</title>
        <authorList>
            <person name="Leo P."/>
            <person name="Venkateswaran K."/>
        </authorList>
    </citation>
    <scope>NUCLEOTIDE SEQUENCE</scope>
    <source>
        <strain evidence="1">MNA-CCFEE 5261</strain>
    </source>
</reference>
<name>A0ACC2VQT9_9TREE</name>
<comment type="caution">
    <text evidence="1">The sequence shown here is derived from an EMBL/GenBank/DDBJ whole genome shotgun (WGS) entry which is preliminary data.</text>
</comment>
<dbReference type="EMBL" id="JASBWR010000057">
    <property type="protein sequence ID" value="KAJ9101478.1"/>
    <property type="molecule type" value="Genomic_DNA"/>
</dbReference>
<accession>A0ACC2VQT9</accession>
<gene>
    <name evidence="1" type="ORF">QFC19_005129</name>
</gene>
<proteinExistence type="predicted"/>